<comment type="similarity">
    <text evidence="2 7">Belongs to the CDC6/cdc18 family.</text>
</comment>
<comment type="caution">
    <text evidence="10">The sequence shown here is derived from an EMBL/GenBank/DDBJ whole genome shotgun (WGS) entry which is preliminary data.</text>
</comment>
<evidence type="ECO:0000256" key="3">
    <source>
        <dbReference type="ARBA" id="ARBA00022618"/>
    </source>
</evidence>
<dbReference type="SUPFAM" id="SSF52540">
    <property type="entry name" value="P-loop containing nucleoside triphosphate hydrolases"/>
    <property type="match status" value="1"/>
</dbReference>
<name>A0A8H7AVE3_9EURO</name>
<dbReference type="InterPro" id="IPR036388">
    <property type="entry name" value="WH-like_DNA-bd_sf"/>
</dbReference>
<dbReference type="PIRSF" id="PIRSF001767">
    <property type="entry name" value="Cdc6"/>
    <property type="match status" value="1"/>
</dbReference>
<dbReference type="Gene3D" id="1.10.10.10">
    <property type="entry name" value="Winged helix-like DNA-binding domain superfamily/Winged helix DNA-binding domain"/>
    <property type="match status" value="1"/>
</dbReference>
<evidence type="ECO:0000259" key="9">
    <source>
        <dbReference type="SMART" id="SM00382"/>
    </source>
</evidence>
<evidence type="ECO:0000256" key="2">
    <source>
        <dbReference type="ARBA" id="ARBA00006184"/>
    </source>
</evidence>
<dbReference type="FunFam" id="3.40.50.300:FF:000547">
    <property type="entry name" value="Cell division control protein"/>
    <property type="match status" value="1"/>
</dbReference>
<dbReference type="InterPro" id="IPR050311">
    <property type="entry name" value="ORC1/CDC6"/>
</dbReference>
<comment type="subcellular location">
    <subcellularLocation>
        <location evidence="1">Nucleus</location>
    </subcellularLocation>
</comment>
<evidence type="ECO:0000256" key="1">
    <source>
        <dbReference type="ARBA" id="ARBA00004123"/>
    </source>
</evidence>
<keyword evidence="3" id="KW-0132">Cell division</keyword>
<dbReference type="Proteomes" id="UP000606974">
    <property type="component" value="Unassembled WGS sequence"/>
</dbReference>
<protein>
    <recommendedName>
        <fullName evidence="7">Cell division control protein</fullName>
    </recommendedName>
</protein>
<evidence type="ECO:0000256" key="7">
    <source>
        <dbReference type="PIRNR" id="PIRNR001767"/>
    </source>
</evidence>
<feature type="domain" description="AAA+ ATPase" evidence="9">
    <location>
        <begin position="196"/>
        <end position="338"/>
    </location>
</feature>
<evidence type="ECO:0000313" key="10">
    <source>
        <dbReference type="EMBL" id="KAF7513711.1"/>
    </source>
</evidence>
<dbReference type="Gene3D" id="3.40.50.300">
    <property type="entry name" value="P-loop containing nucleotide triphosphate hydrolases"/>
    <property type="match status" value="1"/>
</dbReference>
<keyword evidence="5" id="KW-0539">Nucleus</keyword>
<dbReference type="GO" id="GO:0005634">
    <property type="term" value="C:nucleus"/>
    <property type="evidence" value="ECO:0007669"/>
    <property type="project" value="UniProtKB-SubCell"/>
</dbReference>
<keyword evidence="4" id="KW-0235">DNA replication</keyword>
<dbReference type="InterPro" id="IPR003593">
    <property type="entry name" value="AAA+_ATPase"/>
</dbReference>
<keyword evidence="11" id="KW-1185">Reference proteome</keyword>
<dbReference type="EMBL" id="JAACFV010000004">
    <property type="protein sequence ID" value="KAF7513711.1"/>
    <property type="molecule type" value="Genomic_DNA"/>
</dbReference>
<accession>A0A8H7AVE3</accession>
<evidence type="ECO:0000256" key="5">
    <source>
        <dbReference type="ARBA" id="ARBA00023242"/>
    </source>
</evidence>
<feature type="compositionally biased region" description="Low complexity" evidence="8">
    <location>
        <begin position="450"/>
        <end position="459"/>
    </location>
</feature>
<dbReference type="InterPro" id="IPR054425">
    <property type="entry name" value="Cdc6_ORC1-like_ATPase_lid"/>
</dbReference>
<evidence type="ECO:0000313" key="11">
    <source>
        <dbReference type="Proteomes" id="UP000606974"/>
    </source>
</evidence>
<dbReference type="AlphaFoldDB" id="A0A8H7AVE3"/>
<dbReference type="Gene3D" id="1.10.8.60">
    <property type="match status" value="1"/>
</dbReference>
<sequence>MAASVLGKRQRSGIEAEEPFLIHTRRRRARISTPDIHVEDGISSLSQSSQYAQSCELETPLQSTKATSKACTVTSKRTVPNKRPLPSQSLEGAFPSPSADFNDENVPPVEFRTPSTTRFKDALAPVTPKHRVKLPGKPLTPRTPRTCSTPSSTCATVYSDARQLFAQNGSPSKLIGRDAERRELASFINHAVETHSGGSIYVSGPPGTGKSALVEEITNDLSTTPSLKCSVVNCVSIKSSKDMQRKIISDLLPEGLQSTKSEQSTLSHLFLPKRKSMSQSFLVVLDEVDNLLSVDCELLYTLFEWALHRSSCLILIGIANALDLTDRFLPRLKARNLKPRLLPFMPYTAPQIVSIITEKLRSTLPADCSKGVEYVPFLQPAAIQLCSKKVASQTGDLRKVFNLVRRAIDCIERETVEKHSAFDLLPSKQPFLDITNTSPTKLPLSPPSSSPLKPSSSPPVSGTVRLNVADLTAESAPRATVAHIARLTTAVFNNDAVSRLGGLNLQQKAILCSLVAAERKRNERDPFCTPSKNANRKPMLKDLFELYAGVCKRDNVLCPLSSTEFRDVVASLETLGLVQEATARASFLTPTKTPSRLGRKNIEDKQFASIVSEKELEDNLQGPGTEILKRLLRGACL</sequence>
<feature type="region of interest" description="Disordered" evidence="8">
    <location>
        <begin position="130"/>
        <end position="151"/>
    </location>
</feature>
<dbReference type="OrthoDB" id="1926878at2759"/>
<dbReference type="CDD" id="cd00009">
    <property type="entry name" value="AAA"/>
    <property type="match status" value="1"/>
</dbReference>
<evidence type="ECO:0000256" key="4">
    <source>
        <dbReference type="ARBA" id="ARBA00022705"/>
    </source>
</evidence>
<dbReference type="GO" id="GO:0051301">
    <property type="term" value="P:cell division"/>
    <property type="evidence" value="ECO:0007669"/>
    <property type="project" value="UniProtKB-UniRule"/>
</dbReference>
<dbReference type="SMART" id="SM00382">
    <property type="entry name" value="AAA"/>
    <property type="match status" value="1"/>
</dbReference>
<evidence type="ECO:0000256" key="6">
    <source>
        <dbReference type="ARBA" id="ARBA00023306"/>
    </source>
</evidence>
<keyword evidence="6" id="KW-0131">Cell cycle</keyword>
<dbReference type="Pfam" id="PF13191">
    <property type="entry name" value="AAA_16"/>
    <property type="match status" value="1"/>
</dbReference>
<dbReference type="Pfam" id="PF22606">
    <property type="entry name" value="Cdc6-ORC-like_ATPase_lid"/>
    <property type="match status" value="1"/>
</dbReference>
<reference evidence="10" key="1">
    <citation type="submission" date="2020-02" db="EMBL/GenBank/DDBJ databases">
        <authorList>
            <person name="Palmer J.M."/>
        </authorList>
    </citation>
    <scope>NUCLEOTIDE SEQUENCE</scope>
    <source>
        <strain evidence="10">EPUS1.4</strain>
        <tissue evidence="10">Thallus</tissue>
    </source>
</reference>
<dbReference type="GO" id="GO:0003688">
    <property type="term" value="F:DNA replication origin binding"/>
    <property type="evidence" value="ECO:0007669"/>
    <property type="project" value="TreeGrafter"/>
</dbReference>
<organism evidence="10 11">
    <name type="scientific">Endocarpon pusillum</name>
    <dbReference type="NCBI Taxonomy" id="364733"/>
    <lineage>
        <taxon>Eukaryota</taxon>
        <taxon>Fungi</taxon>
        <taxon>Dikarya</taxon>
        <taxon>Ascomycota</taxon>
        <taxon>Pezizomycotina</taxon>
        <taxon>Eurotiomycetes</taxon>
        <taxon>Chaetothyriomycetidae</taxon>
        <taxon>Verrucariales</taxon>
        <taxon>Verrucariaceae</taxon>
        <taxon>Endocarpon</taxon>
    </lineage>
</organism>
<dbReference type="GO" id="GO:0033314">
    <property type="term" value="P:mitotic DNA replication checkpoint signaling"/>
    <property type="evidence" value="ECO:0007669"/>
    <property type="project" value="TreeGrafter"/>
</dbReference>
<dbReference type="PANTHER" id="PTHR10763:SF26">
    <property type="entry name" value="CELL DIVISION CONTROL PROTEIN 6 HOMOLOG"/>
    <property type="match status" value="1"/>
</dbReference>
<dbReference type="InterPro" id="IPR016314">
    <property type="entry name" value="Cdc6/18"/>
</dbReference>
<feature type="region of interest" description="Disordered" evidence="8">
    <location>
        <begin position="75"/>
        <end position="105"/>
    </location>
</feature>
<dbReference type="Pfam" id="PF09079">
    <property type="entry name" value="WHD_Cdc6"/>
    <property type="match status" value="1"/>
</dbReference>
<dbReference type="InterPro" id="IPR015163">
    <property type="entry name" value="Cdc6_C"/>
</dbReference>
<evidence type="ECO:0000256" key="8">
    <source>
        <dbReference type="SAM" id="MobiDB-lite"/>
    </source>
</evidence>
<feature type="region of interest" description="Disordered" evidence="8">
    <location>
        <begin position="436"/>
        <end position="461"/>
    </location>
</feature>
<dbReference type="InterPro" id="IPR041664">
    <property type="entry name" value="AAA_16"/>
</dbReference>
<proteinExistence type="inferred from homology"/>
<feature type="compositionally biased region" description="Low complexity" evidence="8">
    <location>
        <begin position="140"/>
        <end position="151"/>
    </location>
</feature>
<dbReference type="InterPro" id="IPR027417">
    <property type="entry name" value="P-loop_NTPase"/>
</dbReference>
<gene>
    <name evidence="10" type="ORF">GJ744_007762</name>
</gene>
<dbReference type="GO" id="GO:0006270">
    <property type="term" value="P:DNA replication initiation"/>
    <property type="evidence" value="ECO:0007669"/>
    <property type="project" value="UniProtKB-UniRule"/>
</dbReference>
<dbReference type="PANTHER" id="PTHR10763">
    <property type="entry name" value="CELL DIVISION CONTROL PROTEIN 6-RELATED"/>
    <property type="match status" value="1"/>
</dbReference>